<keyword evidence="3" id="KW-1185">Reference proteome</keyword>
<protein>
    <submittedName>
        <fullName evidence="2">Phage tail family protein</fullName>
    </submittedName>
</protein>
<evidence type="ECO:0000313" key="2">
    <source>
        <dbReference type="EMBL" id="MBU6112552.1"/>
    </source>
</evidence>
<dbReference type="Pfam" id="PF05709">
    <property type="entry name" value="Sipho_tail"/>
    <property type="match status" value="1"/>
</dbReference>
<feature type="domain" description="Siphovirus-type tail component RIFT-related" evidence="1">
    <location>
        <begin position="42"/>
        <end position="118"/>
    </location>
</feature>
<comment type="caution">
    <text evidence="2">The sequence shown here is derived from an EMBL/GenBank/DDBJ whole genome shotgun (WGS) entry which is preliminary data.</text>
</comment>
<evidence type="ECO:0000259" key="1">
    <source>
        <dbReference type="Pfam" id="PF05709"/>
    </source>
</evidence>
<evidence type="ECO:0000313" key="3">
    <source>
        <dbReference type="Proteomes" id="UP000770161"/>
    </source>
</evidence>
<dbReference type="EMBL" id="JAHLZN010000001">
    <property type="protein sequence ID" value="MBU6112552.1"/>
    <property type="molecule type" value="Genomic_DNA"/>
</dbReference>
<accession>A0ABS6GV95</accession>
<sequence length="283" mass="32723">MVCKSDDYVKLIYNSDETVDLLKWEDGFEFHGYDEYEVQGETNLTEFEGKDGGLPSSPIFKPFELDLNFRYTGVNKADRDLFLFKLKNKLNGRDNYYITHSKMPGIKYAVTPTPKISSTLLTLRHVDIKITFTVFKGYSESMYDTSHIRVNDDTWQFESGIQINDESLKYKHNTSGFKIFNGSADKIDPLLDHNLAIYINIDAPNGFILWNRTTDERFVYDGAVNSTQAFTIKGVHPLLDGKRVGHNSNWQWITLEKGYNDFQFLGDGISNINIEFVFNFIYR</sequence>
<reference evidence="2 3" key="1">
    <citation type="submission" date="2021-06" db="EMBL/GenBank/DDBJ databases">
        <title>Staphylococcus lentus K169 genome sequencing.</title>
        <authorList>
            <person name="Sundareshan S."/>
            <person name="Akhila D.S."/>
            <person name="Prachi D."/>
            <person name="Sivakumar R."/>
            <person name="Rajendhran J."/>
            <person name="Isloor S."/>
            <person name="Hegde N.R."/>
        </authorList>
    </citation>
    <scope>NUCLEOTIDE SEQUENCE [LARGE SCALE GENOMIC DNA]</scope>
    <source>
        <strain evidence="2 3">K169</strain>
    </source>
</reference>
<gene>
    <name evidence="2" type="ORF">KQ656_01205</name>
</gene>
<dbReference type="Proteomes" id="UP000770161">
    <property type="component" value="Unassembled WGS sequence"/>
</dbReference>
<dbReference type="InterPro" id="IPR008841">
    <property type="entry name" value="Siphovirus-type_tail_N"/>
</dbReference>
<proteinExistence type="predicted"/>
<dbReference type="RefSeq" id="WP_216683198.1">
    <property type="nucleotide sequence ID" value="NZ_JAHLZN010000001.1"/>
</dbReference>
<name>A0ABS6GV95_MAMLE</name>
<organism evidence="2 3">
    <name type="scientific">Mammaliicoccus lentus</name>
    <name type="common">Staphylococcus lentus</name>
    <dbReference type="NCBI Taxonomy" id="42858"/>
    <lineage>
        <taxon>Bacteria</taxon>
        <taxon>Bacillati</taxon>
        <taxon>Bacillota</taxon>
        <taxon>Bacilli</taxon>
        <taxon>Bacillales</taxon>
        <taxon>Staphylococcaceae</taxon>
        <taxon>Mammaliicoccus</taxon>
    </lineage>
</organism>